<keyword evidence="2" id="KW-1185">Reference proteome</keyword>
<organism evidence="1 2">
    <name type="scientific">Gossypium darwinii</name>
    <name type="common">Darwin's cotton</name>
    <name type="synonym">Gossypium barbadense var. darwinii</name>
    <dbReference type="NCBI Taxonomy" id="34276"/>
    <lineage>
        <taxon>Eukaryota</taxon>
        <taxon>Viridiplantae</taxon>
        <taxon>Streptophyta</taxon>
        <taxon>Embryophyta</taxon>
        <taxon>Tracheophyta</taxon>
        <taxon>Spermatophyta</taxon>
        <taxon>Magnoliopsida</taxon>
        <taxon>eudicotyledons</taxon>
        <taxon>Gunneridae</taxon>
        <taxon>Pentapetalae</taxon>
        <taxon>rosids</taxon>
        <taxon>malvids</taxon>
        <taxon>Malvales</taxon>
        <taxon>Malvaceae</taxon>
        <taxon>Malvoideae</taxon>
        <taxon>Gossypium</taxon>
    </lineage>
</organism>
<dbReference type="PANTHER" id="PTHR35128:SF1">
    <property type="entry name" value="SECRETION-REGULATING GUANINE NUCLEOTIDE EXCHANGE FACTOR"/>
    <property type="match status" value="1"/>
</dbReference>
<dbReference type="EMBL" id="CM017692">
    <property type="protein sequence ID" value="TYH20351.1"/>
    <property type="molecule type" value="Genomic_DNA"/>
</dbReference>
<reference evidence="1 2" key="1">
    <citation type="submission" date="2019-06" db="EMBL/GenBank/DDBJ databases">
        <title>WGS assembly of Gossypium darwinii.</title>
        <authorList>
            <person name="Chen Z.J."/>
            <person name="Sreedasyam A."/>
            <person name="Ando A."/>
            <person name="Song Q."/>
            <person name="De L."/>
            <person name="Hulse-Kemp A."/>
            <person name="Ding M."/>
            <person name="Ye W."/>
            <person name="Kirkbride R."/>
            <person name="Jenkins J."/>
            <person name="Plott C."/>
            <person name="Lovell J."/>
            <person name="Lin Y.-M."/>
            <person name="Vaughn R."/>
            <person name="Liu B."/>
            <person name="Li W."/>
            <person name="Simpson S."/>
            <person name="Scheffler B."/>
            <person name="Saski C."/>
            <person name="Grover C."/>
            <person name="Hu G."/>
            <person name="Conover J."/>
            <person name="Carlson J."/>
            <person name="Shu S."/>
            <person name="Boston L."/>
            <person name="Williams M."/>
            <person name="Peterson D."/>
            <person name="Mcgee K."/>
            <person name="Jones D."/>
            <person name="Wendel J."/>
            <person name="Stelly D."/>
            <person name="Grimwood J."/>
            <person name="Schmutz J."/>
        </authorList>
    </citation>
    <scope>NUCLEOTIDE SEQUENCE [LARGE SCALE GENOMIC DNA]</scope>
    <source>
        <strain evidence="1">1808015.09</strain>
    </source>
</reference>
<sequence>MIAEGLFDHMDIREDYPPTLFVHMPKDLRRQQKITEFIEVLRNKGVDVAEIECMELPLSPTFLSDRIPSLDQTISATLFNLFREKGFVNENGYMKRDGRATHWKDALQDSKPNLLEKDLVHPIEEELNLAFAYHEMTSLQSEEIFKWFESHMA</sequence>
<evidence type="ECO:0000313" key="2">
    <source>
        <dbReference type="Proteomes" id="UP000323506"/>
    </source>
</evidence>
<evidence type="ECO:0000313" key="1">
    <source>
        <dbReference type="EMBL" id="TYH20351.1"/>
    </source>
</evidence>
<gene>
    <name evidence="1" type="ORF">ES288_A05G423700v1</name>
</gene>
<protein>
    <submittedName>
        <fullName evidence="1">Uncharacterized protein</fullName>
    </submittedName>
</protein>
<accession>A0A5D2GQR3</accession>
<dbReference type="AlphaFoldDB" id="A0A5D2GQR3"/>
<name>A0A5D2GQR3_GOSDA</name>
<dbReference type="Proteomes" id="UP000323506">
    <property type="component" value="Chromosome A05"/>
</dbReference>
<proteinExistence type="predicted"/>
<dbReference type="PANTHER" id="PTHR35128">
    <property type="entry name" value="SECRETION-REGULATING GUANINE NUCLEOTIDE EXCHANGE FACTOR"/>
    <property type="match status" value="1"/>
</dbReference>